<dbReference type="InterPro" id="IPR038392">
    <property type="entry name" value="Fucose_isomerase_dom2_sf"/>
</dbReference>
<dbReference type="InterPro" id="IPR012889">
    <property type="entry name" value="Fucose_isomerase_N2"/>
</dbReference>
<dbReference type="RefSeq" id="WP_132925201.1">
    <property type="nucleotide sequence ID" value="NZ_SJOI01000001.1"/>
</dbReference>
<dbReference type="InterPro" id="IPR038391">
    <property type="entry name" value="Fucose_iso_dom1_sf"/>
</dbReference>
<sequence length="599" mass="65657">MSSQHLSPHHASPAPKVGIRPVIDGRRLGIRESLEEQTMNMARATAAFLTDNLRYPNGEAVQCVIADTCIAGMAESAACEEKFSTENIGLTITVTPCWCYGSETIDMDPFRPKAIWGFNGTERPGAVYLAAALAGHNQKGLPAFAIYGHDVQDGGDNSIPGDVQEKLLRFARAGIAVAALKGKSYLSIGGVAMGIAGSIVDHDFFESWLGMKVQAVDMTELRRRMDQQIYDADELELALSWADKYFRFGKDKNAQQYRQSEEQSRGILRESLLMAICIRDMMQGSAKVAERGFVEESLGYNAIAAGFQGQRHWTDQYPNGDTAEALLNSSFDWNGVREAMVVATENDSLNAVAMLFGHTLTGTAQIFADVRTYWSPDAVKRVTQYQLEGHAAEGIIHLINSGSAALDGTCRQTDAEGKPTLKPHWEISDEEAQACLAATEWCPAIHEYFRGGGYSSCFLSRGGVPFTMTRVNIIRGIGPVLQIAEGWSVDLPAAVHDTLNQRTDPTWPTTWFAPRLTGKGPFRDVYSVMANWGANHGVLTVGHVGADFITLAAMLRIPVCMHNVAEEQIYRPTAWAAHGMDPEGQDYRACQNYGPLYKK</sequence>
<gene>
    <name evidence="14" type="primary">fucI</name>
    <name evidence="18" type="ORF">EZJ58_4306</name>
</gene>
<keyword evidence="19" id="KW-1185">Reference proteome</keyword>
<dbReference type="AlphaFoldDB" id="A0A4R1NP03"/>
<dbReference type="Gene3D" id="3.20.14.10">
    <property type="entry name" value="L-fucose/L-arabinose isomerase, C-terminal"/>
    <property type="match status" value="1"/>
</dbReference>
<evidence type="ECO:0000313" key="18">
    <source>
        <dbReference type="EMBL" id="TCL06080.1"/>
    </source>
</evidence>
<dbReference type="EMBL" id="SJOI01000001">
    <property type="protein sequence ID" value="TCL06080.1"/>
    <property type="molecule type" value="Genomic_DNA"/>
</dbReference>
<dbReference type="Pfam" id="PF02952">
    <property type="entry name" value="Fucose_iso_C"/>
    <property type="match status" value="1"/>
</dbReference>
<evidence type="ECO:0000256" key="11">
    <source>
        <dbReference type="ARBA" id="ARBA00061567"/>
    </source>
</evidence>
<dbReference type="GO" id="GO:0042355">
    <property type="term" value="P:L-fucose catabolic process"/>
    <property type="evidence" value="ECO:0007669"/>
    <property type="project" value="UniProtKB-UniRule"/>
</dbReference>
<comment type="subunit">
    <text evidence="14">Homohexamer.</text>
</comment>
<comment type="function">
    <text evidence="14">Converts the aldose L-fucose into the corresponding ketose L-fuculose.</text>
</comment>
<dbReference type="GO" id="GO:0030145">
    <property type="term" value="F:manganese ion binding"/>
    <property type="evidence" value="ECO:0007669"/>
    <property type="project" value="UniProtKB-UniRule"/>
</dbReference>
<dbReference type="FunFam" id="3.40.50.1070:FF:000001">
    <property type="entry name" value="L-fucose isomerase"/>
    <property type="match status" value="1"/>
</dbReference>
<evidence type="ECO:0000256" key="9">
    <source>
        <dbReference type="ARBA" id="ARBA00050602"/>
    </source>
</evidence>
<feature type="active site" description="Proton acceptor" evidence="14">
    <location>
        <position position="369"/>
    </location>
</feature>
<accession>A0A4R1NP03</accession>
<dbReference type="Pfam" id="PF07882">
    <property type="entry name" value="Fucose_iso_N2"/>
    <property type="match status" value="1"/>
</dbReference>
<evidence type="ECO:0000259" key="17">
    <source>
        <dbReference type="Pfam" id="PF07882"/>
    </source>
</evidence>
<dbReference type="OrthoDB" id="9760430at2"/>
<comment type="pathway">
    <text evidence="10 14">Carbohydrate degradation; L-fucose degradation; L-lactaldehyde and glycerone phosphate from L-fucose: step 1/3.</text>
</comment>
<comment type="subcellular location">
    <subcellularLocation>
        <location evidence="2 14">Cytoplasm</location>
    </subcellularLocation>
</comment>
<protein>
    <recommendedName>
        <fullName evidence="13 14">L-fucose isomerase</fullName>
        <shortName evidence="14">FucIase</shortName>
        <ecNumber evidence="12 14">5.3.1.25</ecNumber>
    </recommendedName>
    <alternativeName>
        <fullName evidence="14">6-deoxy-L-galactose isomerase</fullName>
    </alternativeName>
</protein>
<feature type="domain" description="L-fucose isomerase N-terminal-1" evidence="16">
    <location>
        <begin position="15"/>
        <end position="182"/>
    </location>
</feature>
<organism evidence="18 19">
    <name type="scientific">Sodalis ligni</name>
    <dbReference type="NCBI Taxonomy" id="2697027"/>
    <lineage>
        <taxon>Bacteria</taxon>
        <taxon>Pseudomonadati</taxon>
        <taxon>Pseudomonadota</taxon>
        <taxon>Gammaproteobacteria</taxon>
        <taxon>Enterobacterales</taxon>
        <taxon>Bruguierivoracaceae</taxon>
        <taxon>Sodalis</taxon>
    </lineage>
</organism>
<comment type="catalytic activity">
    <reaction evidence="9 14">
        <text>L-fucose = L-fuculose</text>
        <dbReference type="Rhea" id="RHEA:17233"/>
        <dbReference type="ChEBI" id="CHEBI:2181"/>
        <dbReference type="ChEBI" id="CHEBI:17617"/>
        <dbReference type="EC" id="5.3.1.25"/>
    </reaction>
</comment>
<dbReference type="GO" id="GO:0019571">
    <property type="term" value="P:D-arabinose catabolic process"/>
    <property type="evidence" value="ECO:0007669"/>
    <property type="project" value="TreeGrafter"/>
</dbReference>
<proteinExistence type="inferred from homology"/>
<evidence type="ECO:0000256" key="8">
    <source>
        <dbReference type="ARBA" id="ARBA00023277"/>
    </source>
</evidence>
<evidence type="ECO:0000256" key="6">
    <source>
        <dbReference type="ARBA" id="ARBA00023235"/>
    </source>
</evidence>
<evidence type="ECO:0000256" key="12">
    <source>
        <dbReference type="ARBA" id="ARBA00066898"/>
    </source>
</evidence>
<dbReference type="PANTHER" id="PTHR37840:SF1">
    <property type="entry name" value="L-FUCOSE ISOMERASE"/>
    <property type="match status" value="1"/>
</dbReference>
<dbReference type="Proteomes" id="UP000294555">
    <property type="component" value="Unassembled WGS sequence"/>
</dbReference>
<comment type="similarity">
    <text evidence="11 14">Belongs to the L-fucose isomerase family.</text>
</comment>
<feature type="binding site" evidence="14">
    <location>
        <position position="369"/>
    </location>
    <ligand>
        <name>Mn(2+)</name>
        <dbReference type="ChEBI" id="CHEBI:29035"/>
    </ligand>
</feature>
<keyword evidence="5 14" id="KW-0464">Manganese</keyword>
<feature type="active site" description="Proton acceptor" evidence="14">
    <location>
        <position position="345"/>
    </location>
</feature>
<dbReference type="SUPFAM" id="SSF50443">
    <property type="entry name" value="FucI/AraA C-terminal domain-like"/>
    <property type="match status" value="1"/>
</dbReference>
<dbReference type="GO" id="GO:0005737">
    <property type="term" value="C:cytoplasm"/>
    <property type="evidence" value="ECO:0007669"/>
    <property type="project" value="UniProtKB-SubCell"/>
</dbReference>
<dbReference type="FunFam" id="3.20.14.10:FF:000001">
    <property type="entry name" value="L-fucose isomerase"/>
    <property type="match status" value="1"/>
</dbReference>
<dbReference type="InterPro" id="IPR012888">
    <property type="entry name" value="Fucose_iso_N1"/>
</dbReference>
<dbReference type="InterPro" id="IPR004216">
    <property type="entry name" value="Fuc/Ara_isomerase_C"/>
</dbReference>
<feature type="domain" description="L-fucose isomerase C-terminal" evidence="15">
    <location>
        <begin position="398"/>
        <end position="562"/>
    </location>
</feature>
<keyword evidence="8 14" id="KW-0119">Carbohydrate metabolism</keyword>
<evidence type="ECO:0000256" key="1">
    <source>
        <dbReference type="ARBA" id="ARBA00001936"/>
    </source>
</evidence>
<dbReference type="NCBIfam" id="NF008220">
    <property type="entry name" value="PRK10991.1"/>
    <property type="match status" value="1"/>
</dbReference>
<keyword evidence="3 14" id="KW-0963">Cytoplasm</keyword>
<dbReference type="Pfam" id="PF07881">
    <property type="entry name" value="Fucose_iso_N1"/>
    <property type="match status" value="1"/>
</dbReference>
<evidence type="ECO:0000256" key="10">
    <source>
        <dbReference type="ARBA" id="ARBA00060535"/>
    </source>
</evidence>
<comment type="caution">
    <text evidence="18">The sequence shown here is derived from an EMBL/GenBank/DDBJ whole genome shotgun (WGS) entry which is preliminary data.</text>
</comment>
<dbReference type="EC" id="5.3.1.25" evidence="12 14"/>
<dbReference type="PANTHER" id="PTHR37840">
    <property type="entry name" value="L-FUCOSE ISOMERASE"/>
    <property type="match status" value="1"/>
</dbReference>
<dbReference type="NCBIfam" id="TIGR01089">
    <property type="entry name" value="fucI"/>
    <property type="match status" value="1"/>
</dbReference>
<reference evidence="18 19" key="1">
    <citation type="submission" date="2019-02" db="EMBL/GenBank/DDBJ databases">
        <title>Investigation of anaerobic lignin degradation for improved lignocellulosic biofuels.</title>
        <authorList>
            <person name="Deangelis K."/>
        </authorList>
    </citation>
    <scope>NUCLEOTIDE SEQUENCE [LARGE SCALE GENOMIC DNA]</scope>
    <source>
        <strain evidence="18 19">159R</strain>
    </source>
</reference>
<evidence type="ECO:0000259" key="16">
    <source>
        <dbReference type="Pfam" id="PF07881"/>
    </source>
</evidence>
<dbReference type="GO" id="GO:0008790">
    <property type="term" value="F:arabinose isomerase activity"/>
    <property type="evidence" value="ECO:0007669"/>
    <property type="project" value="TreeGrafter"/>
</dbReference>
<evidence type="ECO:0000256" key="4">
    <source>
        <dbReference type="ARBA" id="ARBA00022723"/>
    </source>
</evidence>
<feature type="binding site" evidence="14">
    <location>
        <position position="536"/>
    </location>
    <ligand>
        <name>Mn(2+)</name>
        <dbReference type="ChEBI" id="CHEBI:29035"/>
    </ligand>
</feature>
<dbReference type="InterPro" id="IPR038393">
    <property type="entry name" value="Fuc_iso_dom3_sf"/>
</dbReference>
<dbReference type="InterPro" id="IPR005763">
    <property type="entry name" value="Fucose_isomerase"/>
</dbReference>
<dbReference type="UniPathway" id="UPA00563">
    <property type="reaction ID" value="UER00624"/>
</dbReference>
<evidence type="ECO:0000256" key="2">
    <source>
        <dbReference type="ARBA" id="ARBA00004496"/>
    </source>
</evidence>
<dbReference type="GO" id="GO:0008736">
    <property type="term" value="F:L-fucose isomerase activity"/>
    <property type="evidence" value="ECO:0007669"/>
    <property type="project" value="UniProtKB-UniRule"/>
</dbReference>
<dbReference type="InterPro" id="IPR009015">
    <property type="entry name" value="Fucose_isomerase_N/cen_sf"/>
</dbReference>
<evidence type="ECO:0000259" key="15">
    <source>
        <dbReference type="Pfam" id="PF02952"/>
    </source>
</evidence>
<comment type="cofactor">
    <cofactor evidence="1 14">
        <name>Mn(2+)</name>
        <dbReference type="ChEBI" id="CHEBI:29035"/>
    </cofactor>
</comment>
<dbReference type="InterPro" id="IPR015888">
    <property type="entry name" value="Fuc_isomerase_C"/>
</dbReference>
<evidence type="ECO:0000256" key="5">
    <source>
        <dbReference type="ARBA" id="ARBA00023211"/>
    </source>
</evidence>
<evidence type="ECO:0000256" key="13">
    <source>
        <dbReference type="ARBA" id="ARBA00067180"/>
    </source>
</evidence>
<dbReference type="FunFam" id="3.40.275.10:FF:000001">
    <property type="entry name" value="L-fucose isomerase"/>
    <property type="match status" value="1"/>
</dbReference>
<keyword evidence="7 14" id="KW-0294">Fucose metabolism</keyword>
<keyword evidence="6 14" id="KW-0413">Isomerase</keyword>
<evidence type="ECO:0000313" key="19">
    <source>
        <dbReference type="Proteomes" id="UP000294555"/>
    </source>
</evidence>
<evidence type="ECO:0000256" key="3">
    <source>
        <dbReference type="ARBA" id="ARBA00022490"/>
    </source>
</evidence>
<feature type="domain" description="L-fucose isomerase N-terminal-2" evidence="17">
    <location>
        <begin position="183"/>
        <end position="362"/>
    </location>
</feature>
<dbReference type="SUPFAM" id="SSF53743">
    <property type="entry name" value="FucI/AraA N-terminal and middle domains"/>
    <property type="match status" value="1"/>
</dbReference>
<dbReference type="Gene3D" id="3.40.50.1070">
    <property type="match status" value="1"/>
</dbReference>
<dbReference type="Gene3D" id="3.40.275.10">
    <property type="entry name" value="L-fucose Isomerase, Chain A, domain 2"/>
    <property type="match status" value="1"/>
</dbReference>
<feature type="binding site" evidence="14">
    <location>
        <position position="345"/>
    </location>
    <ligand>
        <name>Mn(2+)</name>
        <dbReference type="ChEBI" id="CHEBI:29035"/>
    </ligand>
</feature>
<keyword evidence="4 14" id="KW-0479">Metal-binding</keyword>
<evidence type="ECO:0000256" key="14">
    <source>
        <dbReference type="HAMAP-Rule" id="MF_01254"/>
    </source>
</evidence>
<evidence type="ECO:0000256" key="7">
    <source>
        <dbReference type="ARBA" id="ARBA00023253"/>
    </source>
</evidence>
<name>A0A4R1NP03_9GAMM</name>
<dbReference type="HAMAP" id="MF_01254">
    <property type="entry name" value="Fucose_iso"/>
    <property type="match status" value="1"/>
</dbReference>